<feature type="compositionally biased region" description="Basic and acidic residues" evidence="1">
    <location>
        <begin position="118"/>
        <end position="130"/>
    </location>
</feature>
<evidence type="ECO:0000313" key="3">
    <source>
        <dbReference type="EMBL" id="KAJ4004074.1"/>
    </source>
</evidence>
<feature type="compositionally biased region" description="Polar residues" evidence="1">
    <location>
        <begin position="585"/>
        <end position="599"/>
    </location>
</feature>
<dbReference type="GO" id="GO:0008157">
    <property type="term" value="F:protein phosphatase 1 binding"/>
    <property type="evidence" value="ECO:0007669"/>
    <property type="project" value="TreeGrafter"/>
</dbReference>
<feature type="compositionally biased region" description="Polar residues" evidence="1">
    <location>
        <begin position="49"/>
        <end position="68"/>
    </location>
</feature>
<dbReference type="InterPro" id="IPR038175">
    <property type="entry name" value="CBM21_dom_sf"/>
</dbReference>
<dbReference type="GO" id="GO:0005979">
    <property type="term" value="P:regulation of glycogen biosynthetic process"/>
    <property type="evidence" value="ECO:0007669"/>
    <property type="project" value="TreeGrafter"/>
</dbReference>
<accession>A0A9W8U532</accession>
<feature type="region of interest" description="Disordered" evidence="1">
    <location>
        <begin position="224"/>
        <end position="252"/>
    </location>
</feature>
<feature type="region of interest" description="Disordered" evidence="1">
    <location>
        <begin position="1"/>
        <end position="160"/>
    </location>
</feature>
<feature type="compositionally biased region" description="Polar residues" evidence="1">
    <location>
        <begin position="671"/>
        <end position="686"/>
    </location>
</feature>
<organism evidence="3 4">
    <name type="scientific">Fusarium irregulare</name>
    <dbReference type="NCBI Taxonomy" id="2494466"/>
    <lineage>
        <taxon>Eukaryota</taxon>
        <taxon>Fungi</taxon>
        <taxon>Dikarya</taxon>
        <taxon>Ascomycota</taxon>
        <taxon>Pezizomycotina</taxon>
        <taxon>Sordariomycetes</taxon>
        <taxon>Hypocreomycetidae</taxon>
        <taxon>Hypocreales</taxon>
        <taxon>Nectriaceae</taxon>
        <taxon>Fusarium</taxon>
        <taxon>Fusarium incarnatum-equiseti species complex</taxon>
    </lineage>
</organism>
<dbReference type="PANTHER" id="PTHR12307">
    <property type="entry name" value="PROTEIN PHOSPHATASE 1 REGULATORY SUBUNIT"/>
    <property type="match status" value="1"/>
</dbReference>
<feature type="region of interest" description="Disordered" evidence="1">
    <location>
        <begin position="280"/>
        <end position="304"/>
    </location>
</feature>
<feature type="compositionally biased region" description="Polar residues" evidence="1">
    <location>
        <begin position="136"/>
        <end position="147"/>
    </location>
</feature>
<sequence>MPYTPPLHRSPASSASASPVASRRSSLQSSPRPNLPRSASYLTKHRRTPSASALSDGSTGTLTPQGTSEDLKSMGTAVPSSVRQSPPPVTDERTMPMGAIISPPDSASSGSDDEEQEPQIRGRKLDKALRDAVSQIPMQRSSSPQRTQIKHNDSTETLQLRPRKDGVHLSFSTSALGDLAKGRKMGHVRSATEPNAGLVMSDNSQSVSEEEIDEDLLKKPQMVRKKSGELVRPALRPSSRRRPSSMPGTPIFSKAVHFDSHLEHVRHFLQVDRPLAVSAGSSPIDSYESDTEYPFPGNGKQTARTPPFEWEILTTNFPHDSPARKSLPVRLEKVWLSADQKTLLGSVAVANIAFSKAVTCRFTLDYWKTTSEVAADYSHEIRPRETPLGHDRFTFSIKLADTANLESKTLFFCVRYTVNGQEYWDNNTNSNFQVDFRKKHLPMNGKNNFQGASSRPANGLPRSSRRTSSANVPRPKSMPAGFSEFGDDAKLNFDQPIHEFLGESENSTGGLRLKSKSAGNLASDNISKDFGSPSGLAFSNRYDFGASLSAAVQAAKEKEAAQDKDGLYMKANVRNSKPSLMVPEPTNNAKSQVTAPGATSPNSTISSSSYEELVNKYCFVRAPEVRPASPIASGARRPSLVRQNRSIIHPAHRDGTATQKQDQRIVLLQFGSKQSSPNMNDTTLSATRYDGATGGNHRRSHTTSLGSPNGYSHHAGPAAHHTLQLGGAFSPPSGPSTPKDGFRANSTSPTPRPSAAARSASPAFVSFDGTPSNDLSYQIQQQMMDTFPWSRDGHAATAIRG</sequence>
<dbReference type="Pfam" id="PF03370">
    <property type="entry name" value="CBM_21"/>
    <property type="match status" value="1"/>
</dbReference>
<keyword evidence="4" id="KW-1185">Reference proteome</keyword>
<dbReference type="EMBL" id="JAPDHF010000025">
    <property type="protein sequence ID" value="KAJ4004074.1"/>
    <property type="molecule type" value="Genomic_DNA"/>
</dbReference>
<dbReference type="AlphaFoldDB" id="A0A9W8U532"/>
<proteinExistence type="predicted"/>
<feature type="region of interest" description="Disordered" evidence="1">
    <location>
        <begin position="669"/>
        <end position="770"/>
    </location>
</feature>
<dbReference type="PROSITE" id="PS51159">
    <property type="entry name" value="CBM21"/>
    <property type="match status" value="1"/>
</dbReference>
<dbReference type="InterPro" id="IPR050782">
    <property type="entry name" value="PP1_regulatory_subunit_3"/>
</dbReference>
<reference evidence="3" key="1">
    <citation type="submission" date="2022-10" db="EMBL/GenBank/DDBJ databases">
        <title>Fusarium specimens isolated from Avocado Roots.</title>
        <authorList>
            <person name="Stajich J."/>
            <person name="Roper C."/>
            <person name="Heimlech-Rivalta G."/>
        </authorList>
    </citation>
    <scope>NUCLEOTIDE SEQUENCE</scope>
    <source>
        <strain evidence="3">CF00143</strain>
    </source>
</reference>
<evidence type="ECO:0000256" key="1">
    <source>
        <dbReference type="SAM" id="MobiDB-lite"/>
    </source>
</evidence>
<dbReference type="PANTHER" id="PTHR12307:SF36">
    <property type="entry name" value="GLYCOGEN-BINDING SUBUNIT 76A"/>
    <property type="match status" value="1"/>
</dbReference>
<feature type="compositionally biased region" description="Low complexity" evidence="1">
    <location>
        <begin position="746"/>
        <end position="763"/>
    </location>
</feature>
<dbReference type="GO" id="GO:0000164">
    <property type="term" value="C:protein phosphatase type 1 complex"/>
    <property type="evidence" value="ECO:0007669"/>
    <property type="project" value="TreeGrafter"/>
</dbReference>
<dbReference type="InterPro" id="IPR005036">
    <property type="entry name" value="CBM21_dom"/>
</dbReference>
<gene>
    <name evidence="3" type="ORF">NW766_011931</name>
</gene>
<feature type="region of interest" description="Disordered" evidence="1">
    <location>
        <begin position="574"/>
        <end position="606"/>
    </location>
</feature>
<feature type="domain" description="CBM21" evidence="2">
    <location>
        <begin position="321"/>
        <end position="435"/>
    </location>
</feature>
<evidence type="ECO:0000259" key="2">
    <source>
        <dbReference type="PROSITE" id="PS51159"/>
    </source>
</evidence>
<feature type="compositionally biased region" description="Low complexity" evidence="1">
    <location>
        <begin position="9"/>
        <end position="38"/>
    </location>
</feature>
<name>A0A9W8U532_9HYPO</name>
<dbReference type="Gene3D" id="2.60.40.2440">
    <property type="entry name" value="Carbohydrate binding type-21 domain"/>
    <property type="match status" value="1"/>
</dbReference>
<feature type="compositionally biased region" description="Low complexity" evidence="1">
    <location>
        <begin position="98"/>
        <end position="110"/>
    </location>
</feature>
<feature type="region of interest" description="Disordered" evidence="1">
    <location>
        <begin position="443"/>
        <end position="485"/>
    </location>
</feature>
<evidence type="ECO:0000313" key="4">
    <source>
        <dbReference type="Proteomes" id="UP001152130"/>
    </source>
</evidence>
<protein>
    <recommendedName>
        <fullName evidence="2">CBM21 domain-containing protein</fullName>
    </recommendedName>
</protein>
<feature type="compositionally biased region" description="Polar residues" evidence="1">
    <location>
        <begin position="445"/>
        <end position="456"/>
    </location>
</feature>
<comment type="caution">
    <text evidence="3">The sequence shown here is derived from an EMBL/GenBank/DDBJ whole genome shotgun (WGS) entry which is preliminary data.</text>
</comment>
<dbReference type="GO" id="GO:2001069">
    <property type="term" value="F:glycogen binding"/>
    <property type="evidence" value="ECO:0007669"/>
    <property type="project" value="TreeGrafter"/>
</dbReference>
<dbReference type="Proteomes" id="UP001152130">
    <property type="component" value="Unassembled WGS sequence"/>
</dbReference>